<evidence type="ECO:0000256" key="6">
    <source>
        <dbReference type="ARBA" id="ARBA00023077"/>
    </source>
</evidence>
<evidence type="ECO:0000256" key="1">
    <source>
        <dbReference type="ARBA" id="ARBA00004571"/>
    </source>
</evidence>
<dbReference type="NCBIfam" id="TIGR01783">
    <property type="entry name" value="TonB-siderophor"/>
    <property type="match status" value="1"/>
</dbReference>
<dbReference type="PROSITE" id="PS52016">
    <property type="entry name" value="TONB_DEPENDENT_REC_3"/>
    <property type="match status" value="1"/>
</dbReference>
<accession>A0A4Y3WD10</accession>
<dbReference type="InterPro" id="IPR000531">
    <property type="entry name" value="Beta-barrel_TonB"/>
</dbReference>
<protein>
    <submittedName>
        <fullName evidence="14">Ligand-gated channel</fullName>
    </submittedName>
</protein>
<evidence type="ECO:0000256" key="2">
    <source>
        <dbReference type="ARBA" id="ARBA00009810"/>
    </source>
</evidence>
<name>A0A4Y3WD10_NITWI</name>
<dbReference type="InterPro" id="IPR037066">
    <property type="entry name" value="Plug_dom_sf"/>
</dbReference>
<dbReference type="EMBL" id="BJNF01000081">
    <property type="protein sequence ID" value="GEC16902.1"/>
    <property type="molecule type" value="Genomic_DNA"/>
</dbReference>
<dbReference type="InterPro" id="IPR012910">
    <property type="entry name" value="Plug_dom"/>
</dbReference>
<evidence type="ECO:0000256" key="8">
    <source>
        <dbReference type="ARBA" id="ARBA00023170"/>
    </source>
</evidence>
<dbReference type="GO" id="GO:0015344">
    <property type="term" value="F:siderophore uptake transmembrane transporter activity"/>
    <property type="evidence" value="ECO:0007669"/>
    <property type="project" value="TreeGrafter"/>
</dbReference>
<evidence type="ECO:0000256" key="5">
    <source>
        <dbReference type="ARBA" id="ARBA00022692"/>
    </source>
</evidence>
<proteinExistence type="inferred from homology"/>
<dbReference type="PANTHER" id="PTHR32552">
    <property type="entry name" value="FERRICHROME IRON RECEPTOR-RELATED"/>
    <property type="match status" value="1"/>
</dbReference>
<organism evidence="14 15">
    <name type="scientific">Nitrobacter winogradskyi</name>
    <name type="common">Nitrobacter agilis</name>
    <dbReference type="NCBI Taxonomy" id="913"/>
    <lineage>
        <taxon>Bacteria</taxon>
        <taxon>Pseudomonadati</taxon>
        <taxon>Pseudomonadota</taxon>
        <taxon>Alphaproteobacteria</taxon>
        <taxon>Hyphomicrobiales</taxon>
        <taxon>Nitrobacteraceae</taxon>
        <taxon>Nitrobacter</taxon>
    </lineage>
</organism>
<evidence type="ECO:0000256" key="11">
    <source>
        <dbReference type="RuleBase" id="RU003357"/>
    </source>
</evidence>
<keyword evidence="4 10" id="KW-1134">Transmembrane beta strand</keyword>
<dbReference type="Pfam" id="PF07715">
    <property type="entry name" value="Plug"/>
    <property type="match status" value="1"/>
</dbReference>
<keyword evidence="7 10" id="KW-0472">Membrane</keyword>
<gene>
    <name evidence="14" type="ORF">NWI01_27940</name>
</gene>
<dbReference type="GO" id="GO:0009279">
    <property type="term" value="C:cell outer membrane"/>
    <property type="evidence" value="ECO:0007669"/>
    <property type="project" value="UniProtKB-SubCell"/>
</dbReference>
<dbReference type="InterPro" id="IPR036942">
    <property type="entry name" value="Beta-barrel_TonB_sf"/>
</dbReference>
<dbReference type="Gene3D" id="2.40.170.20">
    <property type="entry name" value="TonB-dependent receptor, beta-barrel domain"/>
    <property type="match status" value="1"/>
</dbReference>
<evidence type="ECO:0000256" key="9">
    <source>
        <dbReference type="ARBA" id="ARBA00023237"/>
    </source>
</evidence>
<dbReference type="Gene3D" id="2.170.130.10">
    <property type="entry name" value="TonB-dependent receptor, plug domain"/>
    <property type="match status" value="1"/>
</dbReference>
<evidence type="ECO:0000259" key="12">
    <source>
        <dbReference type="Pfam" id="PF00593"/>
    </source>
</evidence>
<keyword evidence="5 10" id="KW-0812">Transmembrane</keyword>
<keyword evidence="9 10" id="KW-0998">Cell outer membrane</keyword>
<evidence type="ECO:0000256" key="4">
    <source>
        <dbReference type="ARBA" id="ARBA00022452"/>
    </source>
</evidence>
<evidence type="ECO:0000256" key="7">
    <source>
        <dbReference type="ARBA" id="ARBA00023136"/>
    </source>
</evidence>
<dbReference type="SUPFAM" id="SSF56935">
    <property type="entry name" value="Porins"/>
    <property type="match status" value="1"/>
</dbReference>
<comment type="subcellular location">
    <subcellularLocation>
        <location evidence="1 10">Cell outer membrane</location>
        <topology evidence="1 10">Multi-pass membrane protein</topology>
    </subcellularLocation>
</comment>
<dbReference type="InterPro" id="IPR010105">
    <property type="entry name" value="TonB_sidphr_rcpt"/>
</dbReference>
<dbReference type="Proteomes" id="UP000318825">
    <property type="component" value="Unassembled WGS sequence"/>
</dbReference>
<evidence type="ECO:0000313" key="15">
    <source>
        <dbReference type="Proteomes" id="UP000318825"/>
    </source>
</evidence>
<dbReference type="AlphaFoldDB" id="A0A4Y3WD10"/>
<keyword evidence="6 11" id="KW-0798">TonB box</keyword>
<dbReference type="GO" id="GO:0038023">
    <property type="term" value="F:signaling receptor activity"/>
    <property type="evidence" value="ECO:0007669"/>
    <property type="project" value="InterPro"/>
</dbReference>
<evidence type="ECO:0000259" key="13">
    <source>
        <dbReference type="Pfam" id="PF07715"/>
    </source>
</evidence>
<comment type="similarity">
    <text evidence="2 10 11">Belongs to the TonB-dependent receptor family.</text>
</comment>
<evidence type="ECO:0000256" key="10">
    <source>
        <dbReference type="PROSITE-ProRule" id="PRU01360"/>
    </source>
</evidence>
<feature type="domain" description="TonB-dependent receptor-like beta-barrel" evidence="12">
    <location>
        <begin position="215"/>
        <end position="634"/>
    </location>
</feature>
<keyword evidence="3 10" id="KW-0813">Transport</keyword>
<feature type="domain" description="TonB-dependent receptor plug" evidence="13">
    <location>
        <begin position="10"/>
        <end position="114"/>
    </location>
</feature>
<dbReference type="CDD" id="cd01347">
    <property type="entry name" value="ligand_gated_channel"/>
    <property type="match status" value="1"/>
</dbReference>
<dbReference type="InterPro" id="IPR039426">
    <property type="entry name" value="TonB-dep_rcpt-like"/>
</dbReference>
<comment type="caution">
    <text evidence="14">The sequence shown here is derived from an EMBL/GenBank/DDBJ whole genome shotgun (WGS) entry which is preliminary data.</text>
</comment>
<evidence type="ECO:0000313" key="14">
    <source>
        <dbReference type="EMBL" id="GEC16902.1"/>
    </source>
</evidence>
<reference evidence="14 15" key="1">
    <citation type="submission" date="2019-06" db="EMBL/GenBank/DDBJ databases">
        <title>Whole genome shotgun sequence of Nitrobacter winogradskyi NBRC 14297.</title>
        <authorList>
            <person name="Hosoyama A."/>
            <person name="Uohara A."/>
            <person name="Ohji S."/>
            <person name="Ichikawa N."/>
        </authorList>
    </citation>
    <scope>NUCLEOTIDE SEQUENCE [LARGE SCALE GENOMIC DNA]</scope>
    <source>
        <strain evidence="14 15">NBRC 14297</strain>
    </source>
</reference>
<dbReference type="Pfam" id="PF00593">
    <property type="entry name" value="TonB_dep_Rec_b-barrel"/>
    <property type="match status" value="1"/>
</dbReference>
<sequence>MLGMLGERNIRDIPFSANVVSSDFMKDRQVNGLADALKYYPSVQISDYGNGGGGPSGGQGRLQTRGFVSDAIRNTRIDGMTAFIVPVAPEGYGRLEILNGLTGSLYGVANPAGTFNLVQKRPTLERGGEISSSYRRDAIGQAFIDVNSGLIGDKVLGTGVAARLTSLYQDGEGWVPDSRFGRQFGSLALDWRISPQTTLETNVTHSKSVEKGYAGQFLYSQNALGIASVGLPDPIDPTKKGYGQSYHLGTSQVDTVTGRLTHQINDDWKVSASALYMYFTSYLPRYFHTFTNNAGDYTSRLSMQPVTDFRIWSNSVFITGKFDTYGVGHEITLGTNGQTIDTLFMNTVPSVVVGNSNINSPTVYPYFPFPSKSSLYTGTTGTAQNLVMSDTITFNKYWGVMLTGNQAWIDNEVIRSPFAASGTYKDSGFSYSASLMFKPVENVTTYITRASSLQEGEIAPGNATNSGVPIAPYRSEQYEAGVKVSVSKIDVGAALFRIERPFAAVDLDGTYRIIGNQVNRGFEVFSSGRVGEYTTVMAGVTLLDPRLNDTNIATTSGKDVVNIPRVAANLLIEYDLPQIPGLTVGANVRHTGRRAADNANTVYLDSFTTLDLNARYTTLVWGYETTFRLNINNVTNENYWASVLPANLIGSAAGTYALTPGKPFDVFASASVKF</sequence>
<keyword evidence="8" id="KW-0675">Receptor</keyword>
<evidence type="ECO:0000256" key="3">
    <source>
        <dbReference type="ARBA" id="ARBA00022448"/>
    </source>
</evidence>
<dbReference type="PANTHER" id="PTHR32552:SF82">
    <property type="entry name" value="FCUA PROTEIN"/>
    <property type="match status" value="1"/>
</dbReference>
<dbReference type="GO" id="GO:0015891">
    <property type="term" value="P:siderophore transport"/>
    <property type="evidence" value="ECO:0007669"/>
    <property type="project" value="InterPro"/>
</dbReference>